<evidence type="ECO:0000259" key="3">
    <source>
        <dbReference type="Pfam" id="PF03065"/>
    </source>
</evidence>
<proteinExistence type="inferred from homology"/>
<dbReference type="GO" id="GO:0003824">
    <property type="term" value="F:catalytic activity"/>
    <property type="evidence" value="ECO:0007669"/>
    <property type="project" value="InterPro"/>
</dbReference>
<dbReference type="RefSeq" id="WP_338237649.1">
    <property type="nucleotide sequence ID" value="NZ_BQKE01000001.1"/>
</dbReference>
<dbReference type="PANTHER" id="PTHR36306">
    <property type="entry name" value="ALPHA-AMYLASE-RELATED-RELATED"/>
    <property type="match status" value="1"/>
</dbReference>
<evidence type="ECO:0000256" key="2">
    <source>
        <dbReference type="ARBA" id="ARBA00023277"/>
    </source>
</evidence>
<sequence>MKNSKSIFLHWQFHQNLSLRKSHFFAPNPQELLDQEKMVADTLEWVHRIGRPWLDQFQEITNQHPDFFCMLQFSASLLQRLERFYPEMLEKLQVLKQKGNIDFSCAPYYNGLSYLLNDDQLEEQIHLHQKQIKACFDSDVETYCGPALLFHPSLYPALEKRNIRSIITWGFGFPYNQMHPAEGSDLEIIAGNAGITQQLNYRAASLLQQVSPERYVAYLMEEEGKQLNILLDQEVFLQKDNQSAVFDILKTLAEQNSVHWAMPSEVIGDAGAFEKLAGDLWGNMNLLPDLIETNKLQHAAMEAIYYGNKPTLQLLQAIDIFQRLSSKDENRHRFYANLNNLIGETIA</sequence>
<dbReference type="InterPro" id="IPR011330">
    <property type="entry name" value="Glyco_hydro/deAcase_b/a-brl"/>
</dbReference>
<dbReference type="InterPro" id="IPR052046">
    <property type="entry name" value="GH57_Enzymes"/>
</dbReference>
<protein>
    <recommendedName>
        <fullName evidence="3">Glycoside hydrolase family 57 N-terminal domain-containing protein</fullName>
    </recommendedName>
</protein>
<evidence type="ECO:0000256" key="1">
    <source>
        <dbReference type="ARBA" id="ARBA00006821"/>
    </source>
</evidence>
<evidence type="ECO:0000313" key="4">
    <source>
        <dbReference type="EMBL" id="GJM62362.1"/>
    </source>
</evidence>
<name>A0AAN4VZK0_9BACT</name>
<dbReference type="Proteomes" id="UP001310022">
    <property type="component" value="Unassembled WGS sequence"/>
</dbReference>
<feature type="domain" description="Glycoside hydrolase family 57 N-terminal" evidence="3">
    <location>
        <begin position="54"/>
        <end position="268"/>
    </location>
</feature>
<comment type="similarity">
    <text evidence="1">Belongs to the glycosyl hydrolase 57 family.</text>
</comment>
<accession>A0AAN4VZK0</accession>
<keyword evidence="5" id="KW-1185">Reference proteome</keyword>
<dbReference type="GO" id="GO:0005975">
    <property type="term" value="P:carbohydrate metabolic process"/>
    <property type="evidence" value="ECO:0007669"/>
    <property type="project" value="InterPro"/>
</dbReference>
<comment type="caution">
    <text evidence="4">The sequence shown here is derived from an EMBL/GenBank/DDBJ whole genome shotgun (WGS) entry which is preliminary data.</text>
</comment>
<dbReference type="Gene3D" id="3.20.110.20">
    <property type="match status" value="1"/>
</dbReference>
<reference evidence="4 5" key="1">
    <citation type="submission" date="2021-12" db="EMBL/GenBank/DDBJ databases">
        <title>Genome sequencing of bacteria with rrn-lacking chromosome and rrn-plasmid.</title>
        <authorList>
            <person name="Anda M."/>
            <person name="Iwasaki W."/>
        </authorList>
    </citation>
    <scope>NUCLEOTIDE SEQUENCE [LARGE SCALE GENOMIC DNA]</scope>
    <source>
        <strain evidence="4 5">NBRC 15940</strain>
    </source>
</reference>
<keyword evidence="2" id="KW-0119">Carbohydrate metabolism</keyword>
<dbReference type="EMBL" id="BQKE01000001">
    <property type="protein sequence ID" value="GJM62362.1"/>
    <property type="molecule type" value="Genomic_DNA"/>
</dbReference>
<dbReference type="AlphaFoldDB" id="A0AAN4VZK0"/>
<evidence type="ECO:0000313" key="5">
    <source>
        <dbReference type="Proteomes" id="UP001310022"/>
    </source>
</evidence>
<gene>
    <name evidence="4" type="ORF">PEDI_29140</name>
</gene>
<organism evidence="4 5">
    <name type="scientific">Persicobacter diffluens</name>
    <dbReference type="NCBI Taxonomy" id="981"/>
    <lineage>
        <taxon>Bacteria</taxon>
        <taxon>Pseudomonadati</taxon>
        <taxon>Bacteroidota</taxon>
        <taxon>Cytophagia</taxon>
        <taxon>Cytophagales</taxon>
        <taxon>Persicobacteraceae</taxon>
        <taxon>Persicobacter</taxon>
    </lineage>
</organism>
<dbReference type="InterPro" id="IPR004300">
    <property type="entry name" value="Glyco_hydro_57_N"/>
</dbReference>
<dbReference type="Pfam" id="PF03065">
    <property type="entry name" value="Glyco_hydro_57"/>
    <property type="match status" value="1"/>
</dbReference>
<dbReference type="PANTHER" id="PTHR36306:SF1">
    <property type="entry name" value="ALPHA-AMYLASE-RELATED"/>
    <property type="match status" value="1"/>
</dbReference>
<dbReference type="SUPFAM" id="SSF88713">
    <property type="entry name" value="Glycoside hydrolase/deacetylase"/>
    <property type="match status" value="1"/>
</dbReference>